<evidence type="ECO:0000313" key="9">
    <source>
        <dbReference type="RefSeq" id="XP_020824949.1"/>
    </source>
</evidence>
<evidence type="ECO:0000256" key="3">
    <source>
        <dbReference type="ARBA" id="ARBA00022989"/>
    </source>
</evidence>
<dbReference type="PANTHER" id="PTHR15296">
    <property type="entry name" value="MEMBRANE-ASSOCIATED PROTEIN MAP17"/>
    <property type="match status" value="1"/>
</dbReference>
<reference evidence="9" key="1">
    <citation type="submission" date="2025-08" db="UniProtKB">
        <authorList>
            <consortium name="RefSeq"/>
        </authorList>
    </citation>
    <scope>IDENTIFICATION</scope>
    <source>
        <tissue evidence="9">Spleen</tissue>
    </source>
</reference>
<dbReference type="AlphaFoldDB" id="A0A6P5J241"/>
<dbReference type="CTD" id="284422"/>
<proteinExistence type="inferred from homology"/>
<dbReference type="Pfam" id="PF15807">
    <property type="entry name" value="MAP17"/>
    <property type="match status" value="1"/>
</dbReference>
<evidence type="ECO:0000256" key="6">
    <source>
        <dbReference type="SAM" id="MobiDB-lite"/>
    </source>
</evidence>
<feature type="transmembrane region" description="Helical" evidence="7">
    <location>
        <begin position="90"/>
        <end position="110"/>
    </location>
</feature>
<evidence type="ECO:0000256" key="1">
    <source>
        <dbReference type="ARBA" id="ARBA00004167"/>
    </source>
</evidence>
<accession>A0A6P5J241</accession>
<dbReference type="GeneID" id="110196161"/>
<dbReference type="InParanoid" id="A0A6P5J241"/>
<sequence length="178" mass="19989">SLLPTLHPHTPNLCPFHIILSGVEPFQSSLSSSLLQQSVQTATRLKDPGQTDEPRLLGPMELPETIFVLSALLLSSVDAQEVSERTLQPWLVGLTAVVVFLFIVFVLMLANRFWCSKERSHDEEEEFEKDQAEPNPHENIQMRGPSKSPKKKRGHTNEALEPDENASANTDVNKYTFL</sequence>
<dbReference type="PANTHER" id="PTHR15296:SF2">
    <property type="entry name" value="SMALL INTEGRAL MEMBRANE PROTEIN 24"/>
    <property type="match status" value="1"/>
</dbReference>
<dbReference type="GO" id="GO:0016020">
    <property type="term" value="C:membrane"/>
    <property type="evidence" value="ECO:0007669"/>
    <property type="project" value="UniProtKB-SubCell"/>
</dbReference>
<name>A0A6P5J241_PHACI</name>
<dbReference type="KEGG" id="pcw:110196161"/>
<evidence type="ECO:0000313" key="8">
    <source>
        <dbReference type="Proteomes" id="UP000515140"/>
    </source>
</evidence>
<evidence type="ECO:0000256" key="7">
    <source>
        <dbReference type="SAM" id="Phobius"/>
    </source>
</evidence>
<keyword evidence="3 7" id="KW-1133">Transmembrane helix</keyword>
<dbReference type="RefSeq" id="XP_020824949.1">
    <property type="nucleotide sequence ID" value="XM_020969290.1"/>
</dbReference>
<comment type="similarity">
    <text evidence="5">Belongs to the PDZK1-interacting protein 1/SMIM24 family.</text>
</comment>
<feature type="non-terminal residue" evidence="9">
    <location>
        <position position="1"/>
    </location>
</feature>
<keyword evidence="8" id="KW-1185">Reference proteome</keyword>
<dbReference type="Proteomes" id="UP000515140">
    <property type="component" value="Unplaced"/>
</dbReference>
<comment type="subcellular location">
    <subcellularLocation>
        <location evidence="1">Membrane</location>
        <topology evidence="1">Single-pass membrane protein</topology>
    </subcellularLocation>
</comment>
<keyword evidence="4 7" id="KW-0472">Membrane</keyword>
<dbReference type="InterPro" id="IPR031627">
    <property type="entry name" value="PDZK1IP1/SMIM24"/>
</dbReference>
<protein>
    <submittedName>
        <fullName evidence="9">Small integral membrane protein 24</fullName>
    </submittedName>
</protein>
<evidence type="ECO:0000256" key="2">
    <source>
        <dbReference type="ARBA" id="ARBA00022692"/>
    </source>
</evidence>
<gene>
    <name evidence="9" type="primary">SMIM24</name>
</gene>
<keyword evidence="2 7" id="KW-0812">Transmembrane</keyword>
<evidence type="ECO:0000256" key="5">
    <source>
        <dbReference type="ARBA" id="ARBA00049650"/>
    </source>
</evidence>
<feature type="compositionally biased region" description="Polar residues" evidence="6">
    <location>
        <begin position="166"/>
        <end position="178"/>
    </location>
</feature>
<organism evidence="8 9">
    <name type="scientific">Phascolarctos cinereus</name>
    <name type="common">Koala</name>
    <dbReference type="NCBI Taxonomy" id="38626"/>
    <lineage>
        <taxon>Eukaryota</taxon>
        <taxon>Metazoa</taxon>
        <taxon>Chordata</taxon>
        <taxon>Craniata</taxon>
        <taxon>Vertebrata</taxon>
        <taxon>Euteleostomi</taxon>
        <taxon>Mammalia</taxon>
        <taxon>Metatheria</taxon>
        <taxon>Diprotodontia</taxon>
        <taxon>Phascolarctidae</taxon>
        <taxon>Phascolarctos</taxon>
    </lineage>
</organism>
<feature type="region of interest" description="Disordered" evidence="6">
    <location>
        <begin position="124"/>
        <end position="178"/>
    </location>
</feature>
<evidence type="ECO:0000256" key="4">
    <source>
        <dbReference type="ARBA" id="ARBA00023136"/>
    </source>
</evidence>